<feature type="chain" id="PRO_5001704080" description="SMP-30/Gluconolactonase/LRE-like region domain-containing protein" evidence="1">
    <location>
        <begin position="23"/>
        <end position="376"/>
    </location>
</feature>
<dbReference type="Gene3D" id="2.130.10.10">
    <property type="entry name" value="YVTN repeat-like/Quinoprotein amine dehydrogenase"/>
    <property type="match status" value="2"/>
</dbReference>
<organism evidence="2 3">
    <name type="scientific">Aureobasidium subglaciale (strain EXF-2481)</name>
    <name type="common">Aureobasidium pullulans var. subglaciale</name>
    <dbReference type="NCBI Taxonomy" id="1043005"/>
    <lineage>
        <taxon>Eukaryota</taxon>
        <taxon>Fungi</taxon>
        <taxon>Dikarya</taxon>
        <taxon>Ascomycota</taxon>
        <taxon>Pezizomycotina</taxon>
        <taxon>Dothideomycetes</taxon>
        <taxon>Dothideomycetidae</taxon>
        <taxon>Dothideales</taxon>
        <taxon>Saccotheciaceae</taxon>
        <taxon>Aureobasidium</taxon>
    </lineage>
</organism>
<dbReference type="AlphaFoldDB" id="A0A074Y6C0"/>
<proteinExistence type="predicted"/>
<keyword evidence="1" id="KW-0732">Signal</keyword>
<dbReference type="Proteomes" id="UP000030641">
    <property type="component" value="Unassembled WGS sequence"/>
</dbReference>
<evidence type="ECO:0000313" key="2">
    <source>
        <dbReference type="EMBL" id="KEQ93245.1"/>
    </source>
</evidence>
<sequence>MHAVAFLSVSTLLLQLPLEAIASPLLGLGSVNDPRFQLYEVPTPLSGPCDLEHGPEGALWGQGVLNNIFFRLDPNTGNIEEYPIPFTTALSAEPIRLPGVAKSLTDRTAFSCAIRTGADGNLYAGNGIRNQLLRINPTTKKIDVFQIPPTDPAGDLFFFNDLYSAKDGIWVTSTTANTFSFFPFSTEKFETHYAPTPLALPLGLFVASDGVIYVAEFNANKILTFDPKTKVTNEYVLPELAQFPTVIRAERNGWVYFAMFVGNGIGRINMATREIQLFHTDKVGLTGAEDTIDKYGGVWLSSLTRNQLSRLDTNTLTYSYVKFPTSVTNVNLPGIFGELPPVVDVAINYGPGDNLWFTSILSNQVGRYNITGLYNL</sequence>
<keyword evidence="3" id="KW-1185">Reference proteome</keyword>
<dbReference type="PANTHER" id="PTHR40274:SF3">
    <property type="entry name" value="VIRGINIAMYCIN B LYASE"/>
    <property type="match status" value="1"/>
</dbReference>
<name>A0A074Y6C0_AURSE</name>
<gene>
    <name evidence="2" type="ORF">AUEXF2481DRAFT_6785</name>
</gene>
<feature type="signal peptide" evidence="1">
    <location>
        <begin position="1"/>
        <end position="22"/>
    </location>
</feature>
<dbReference type="EMBL" id="KL584766">
    <property type="protein sequence ID" value="KEQ93245.1"/>
    <property type="molecule type" value="Genomic_DNA"/>
</dbReference>
<dbReference type="PANTHER" id="PTHR40274">
    <property type="entry name" value="VIRGINIAMYCIN B LYASE"/>
    <property type="match status" value="1"/>
</dbReference>
<protein>
    <recommendedName>
        <fullName evidence="4">SMP-30/Gluconolactonase/LRE-like region domain-containing protein</fullName>
    </recommendedName>
</protein>
<evidence type="ECO:0008006" key="4">
    <source>
        <dbReference type="Google" id="ProtNLM"/>
    </source>
</evidence>
<dbReference type="Pfam" id="PF24684">
    <property type="entry name" value="Vgb_lyase"/>
    <property type="match status" value="1"/>
</dbReference>
<dbReference type="InterPro" id="IPR051344">
    <property type="entry name" value="Vgb"/>
</dbReference>
<dbReference type="GeneID" id="25370448"/>
<reference evidence="2 3" key="1">
    <citation type="journal article" date="2014" name="BMC Genomics">
        <title>Genome sequencing of four Aureobasidium pullulans varieties: biotechnological potential, stress tolerance, and description of new species.</title>
        <authorList>
            <person name="Gostin Ar C."/>
            <person name="Ohm R.A."/>
            <person name="Kogej T."/>
            <person name="Sonjak S."/>
            <person name="Turk M."/>
            <person name="Zajc J."/>
            <person name="Zalar P."/>
            <person name="Grube M."/>
            <person name="Sun H."/>
            <person name="Han J."/>
            <person name="Sharma A."/>
            <person name="Chiniquy J."/>
            <person name="Ngan C.Y."/>
            <person name="Lipzen A."/>
            <person name="Barry K."/>
            <person name="Grigoriev I.V."/>
            <person name="Gunde-Cimerman N."/>
        </authorList>
    </citation>
    <scope>NUCLEOTIDE SEQUENCE [LARGE SCALE GENOMIC DNA]</scope>
    <source>
        <strain evidence="2 3">EXF-2481</strain>
    </source>
</reference>
<accession>A0A074Y6C0</accession>
<dbReference type="InParanoid" id="A0A074Y6C0"/>
<evidence type="ECO:0000256" key="1">
    <source>
        <dbReference type="SAM" id="SignalP"/>
    </source>
</evidence>
<dbReference type="InterPro" id="IPR015943">
    <property type="entry name" value="WD40/YVTN_repeat-like_dom_sf"/>
</dbReference>
<dbReference type="SUPFAM" id="SSF63829">
    <property type="entry name" value="Calcium-dependent phosphotriesterase"/>
    <property type="match status" value="2"/>
</dbReference>
<dbReference type="OrthoDB" id="3625478at2759"/>
<evidence type="ECO:0000313" key="3">
    <source>
        <dbReference type="Proteomes" id="UP000030641"/>
    </source>
</evidence>
<dbReference type="HOGENOM" id="CLU_787981_0_0_1"/>
<dbReference type="RefSeq" id="XP_013341708.1">
    <property type="nucleotide sequence ID" value="XM_013486254.1"/>
</dbReference>
<dbReference type="OMA" id="RINMKTY"/>